<dbReference type="Pfam" id="PF13643">
    <property type="entry name" value="DUF4145"/>
    <property type="match status" value="1"/>
</dbReference>
<evidence type="ECO:0000313" key="2">
    <source>
        <dbReference type="EMBL" id="ART79554.1"/>
    </source>
</evidence>
<dbReference type="EMBL" id="CP021376">
    <property type="protein sequence ID" value="ART79554.1"/>
    <property type="molecule type" value="Genomic_DNA"/>
</dbReference>
<dbReference type="AlphaFoldDB" id="A0A1Y0CX22"/>
<protein>
    <recommendedName>
        <fullName evidence="1">DUF4145 domain-containing protein</fullName>
    </recommendedName>
</protein>
<dbReference type="InterPro" id="IPR025285">
    <property type="entry name" value="DUF4145"/>
</dbReference>
<evidence type="ECO:0000259" key="1">
    <source>
        <dbReference type="Pfam" id="PF13643"/>
    </source>
</evidence>
<sequence length="213" mass="23771">MAIGDKIKIYCGDCKRSTNHLIIAERSVDSHPFEAEKWGQKHYFCQCAGCDSYAYAISEWDEADWNPHTGEMDSSWRTYPNSRNQRQTFGDDHLLPQKIRSIYREIIGAMNAQLPLLTAIGLRALIEAICKDRKVKGGNLEKLIDGLASDGVLSNDQAAILHGHRFLGNVAAHEVEVARPPELIAALEIAEAMLRTIYVLPVLSNQITTGRKP</sequence>
<feature type="domain" description="DUF4145" evidence="1">
    <location>
        <begin position="105"/>
        <end position="190"/>
    </location>
</feature>
<proteinExistence type="predicted"/>
<dbReference type="RefSeq" id="WP_086963427.1">
    <property type="nucleotide sequence ID" value="NZ_CP021376.1"/>
</dbReference>
<accession>A0A1Y0CX22</accession>
<organism evidence="2 3">
    <name type="scientific">Oceanisphaera avium</name>
    <dbReference type="NCBI Taxonomy" id="1903694"/>
    <lineage>
        <taxon>Bacteria</taxon>
        <taxon>Pseudomonadati</taxon>
        <taxon>Pseudomonadota</taxon>
        <taxon>Gammaproteobacteria</taxon>
        <taxon>Aeromonadales</taxon>
        <taxon>Aeromonadaceae</taxon>
        <taxon>Oceanisphaera</taxon>
    </lineage>
</organism>
<gene>
    <name evidence="2" type="ORF">CBP12_04810</name>
</gene>
<reference evidence="3" key="1">
    <citation type="submission" date="2017-05" db="EMBL/GenBank/DDBJ databases">
        <authorList>
            <person name="Sung H."/>
        </authorList>
    </citation>
    <scope>NUCLEOTIDE SEQUENCE [LARGE SCALE GENOMIC DNA]</scope>
    <source>
        <strain evidence="3">AMac2203</strain>
    </source>
</reference>
<dbReference type="Proteomes" id="UP000243793">
    <property type="component" value="Chromosome"/>
</dbReference>
<dbReference type="OrthoDB" id="6402073at2"/>
<dbReference type="KEGG" id="ocm:CBP12_04810"/>
<evidence type="ECO:0000313" key="3">
    <source>
        <dbReference type="Proteomes" id="UP000243793"/>
    </source>
</evidence>
<keyword evidence="3" id="KW-1185">Reference proteome</keyword>
<name>A0A1Y0CX22_9GAMM</name>